<protein>
    <submittedName>
        <fullName evidence="8">O-antigen translocase</fullName>
    </submittedName>
</protein>
<dbReference type="AlphaFoldDB" id="A0A0G0MRG9"/>
<feature type="transmembrane region" description="Helical" evidence="7">
    <location>
        <begin position="373"/>
        <end position="392"/>
    </location>
</feature>
<comment type="similarity">
    <text evidence="2">Belongs to the polysaccharide synthase family.</text>
</comment>
<evidence type="ECO:0000256" key="4">
    <source>
        <dbReference type="ARBA" id="ARBA00022692"/>
    </source>
</evidence>
<keyword evidence="5 7" id="KW-1133">Transmembrane helix</keyword>
<feature type="transmembrane region" description="Helical" evidence="7">
    <location>
        <begin position="398"/>
        <end position="417"/>
    </location>
</feature>
<comment type="caution">
    <text evidence="8">The sequence shown here is derived from an EMBL/GenBank/DDBJ whole genome shotgun (WGS) entry which is preliminary data.</text>
</comment>
<dbReference type="GO" id="GO:0005886">
    <property type="term" value="C:plasma membrane"/>
    <property type="evidence" value="ECO:0007669"/>
    <property type="project" value="UniProtKB-SubCell"/>
</dbReference>
<name>A0A0G0MRG9_9BACT</name>
<evidence type="ECO:0000256" key="2">
    <source>
        <dbReference type="ARBA" id="ARBA00007430"/>
    </source>
</evidence>
<dbReference type="Proteomes" id="UP000034799">
    <property type="component" value="Unassembled WGS sequence"/>
</dbReference>
<feature type="transmembrane region" description="Helical" evidence="7">
    <location>
        <begin position="181"/>
        <end position="200"/>
    </location>
</feature>
<keyword evidence="4 7" id="KW-0812">Transmembrane</keyword>
<accession>A0A0G0MRG9</accession>
<feature type="transmembrane region" description="Helical" evidence="7">
    <location>
        <begin position="21"/>
        <end position="39"/>
    </location>
</feature>
<keyword evidence="6 7" id="KW-0472">Membrane</keyword>
<dbReference type="EMBL" id="LBWK01000002">
    <property type="protein sequence ID" value="KKR05753.1"/>
    <property type="molecule type" value="Genomic_DNA"/>
</dbReference>
<feature type="transmembrane region" description="Helical" evidence="7">
    <location>
        <begin position="51"/>
        <end position="69"/>
    </location>
</feature>
<proteinExistence type="inferred from homology"/>
<evidence type="ECO:0000313" key="9">
    <source>
        <dbReference type="Proteomes" id="UP000034799"/>
    </source>
</evidence>
<feature type="transmembrane region" description="Helical" evidence="7">
    <location>
        <begin position="90"/>
        <end position="113"/>
    </location>
</feature>
<feature type="transmembrane region" description="Helical" evidence="7">
    <location>
        <begin position="309"/>
        <end position="330"/>
    </location>
</feature>
<dbReference type="InterPro" id="IPR050833">
    <property type="entry name" value="Poly_Biosynth_Transport"/>
</dbReference>
<feature type="transmembrane region" description="Helical" evidence="7">
    <location>
        <begin position="157"/>
        <end position="175"/>
    </location>
</feature>
<organism evidence="8 9">
    <name type="scientific">candidate division WS6 bacterium GW2011_GWF2_39_15</name>
    <dbReference type="NCBI Taxonomy" id="1619100"/>
    <lineage>
        <taxon>Bacteria</taxon>
        <taxon>Candidatus Dojkabacteria</taxon>
    </lineage>
</organism>
<evidence type="ECO:0000256" key="1">
    <source>
        <dbReference type="ARBA" id="ARBA00004651"/>
    </source>
</evidence>
<dbReference type="Pfam" id="PF13440">
    <property type="entry name" value="Polysacc_synt_3"/>
    <property type="match status" value="1"/>
</dbReference>
<evidence type="ECO:0000313" key="8">
    <source>
        <dbReference type="EMBL" id="KKR05753.1"/>
    </source>
</evidence>
<reference evidence="8 9" key="1">
    <citation type="journal article" date="2015" name="Nature">
        <title>rRNA introns, odd ribosomes, and small enigmatic genomes across a large radiation of phyla.</title>
        <authorList>
            <person name="Brown C.T."/>
            <person name="Hug L.A."/>
            <person name="Thomas B.C."/>
            <person name="Sharon I."/>
            <person name="Castelle C.J."/>
            <person name="Singh A."/>
            <person name="Wilkins M.J."/>
            <person name="Williams K.H."/>
            <person name="Banfield J.F."/>
        </authorList>
    </citation>
    <scope>NUCLEOTIDE SEQUENCE [LARGE SCALE GENOMIC DNA]</scope>
</reference>
<dbReference type="PANTHER" id="PTHR30250">
    <property type="entry name" value="PST FAMILY PREDICTED COLANIC ACID TRANSPORTER"/>
    <property type="match status" value="1"/>
</dbReference>
<keyword evidence="3" id="KW-1003">Cell membrane</keyword>
<evidence type="ECO:0000256" key="6">
    <source>
        <dbReference type="ARBA" id="ARBA00023136"/>
    </source>
</evidence>
<feature type="transmembrane region" description="Helical" evidence="7">
    <location>
        <begin position="125"/>
        <end position="145"/>
    </location>
</feature>
<comment type="subcellular location">
    <subcellularLocation>
        <location evidence="1">Cell membrane</location>
        <topology evidence="1">Multi-pass membrane protein</topology>
    </subcellularLocation>
</comment>
<evidence type="ECO:0000256" key="7">
    <source>
        <dbReference type="SAM" id="Phobius"/>
    </source>
</evidence>
<dbReference type="PANTHER" id="PTHR30250:SF10">
    <property type="entry name" value="LIPOPOLYSACCHARIDE BIOSYNTHESIS PROTEIN WZXC"/>
    <property type="match status" value="1"/>
</dbReference>
<feature type="transmembrane region" description="Helical" evidence="7">
    <location>
        <begin position="342"/>
        <end position="366"/>
    </location>
</feature>
<gene>
    <name evidence="8" type="ORF">UT34_C0002G0260</name>
</gene>
<sequence>MMKIKEKIQWLLKEGSFRRNVATMFSGTVVSQVVYLLFYPVLTRLYTPSHFGQYAIFLTFLSILSLLATGQYEQGILLPKKEKNVKVLSLGAIFIAAVMSILLTAVLLLSRPVLQKYNLFNNSDIISFLGISVFINALYQIGIYLSLRKKDFKSISAINILNVAFSILFQAILSQTSLKEFGLSMGYMVGTLVSMGFLLYQNKRTFVIKNAFIELVGDARNQLVRFKKFPLFNLPATLVNLLANQAPQILLNTFGQSVVGYFSLSQRILGSPVTLFSTSLSHVFKEKASSDYRNKGNCEAIFVKTFKTLFMISIIPFLLVFIFSPFLVPIVFGSQWEMASPYIQALTLMFFFKFTVSPLSYVIIIAEKQKLNLVLQSLLLILIIISISIGLYRKDPLLAVILYSIVYSFIYALFLLISYKLSKNGKKDSSATR</sequence>
<dbReference type="STRING" id="1619100.UT34_C0002G0260"/>
<evidence type="ECO:0000256" key="5">
    <source>
        <dbReference type="ARBA" id="ARBA00022989"/>
    </source>
</evidence>
<evidence type="ECO:0000256" key="3">
    <source>
        <dbReference type="ARBA" id="ARBA00022475"/>
    </source>
</evidence>